<feature type="transmembrane region" description="Helical" evidence="4">
    <location>
        <begin position="307"/>
        <end position="328"/>
    </location>
</feature>
<proteinExistence type="predicted"/>
<evidence type="ECO:0000256" key="2">
    <source>
        <dbReference type="ARBA" id="ARBA00022989"/>
    </source>
</evidence>
<feature type="transmembrane region" description="Helical" evidence="4">
    <location>
        <begin position="340"/>
        <end position="364"/>
    </location>
</feature>
<feature type="transmembrane region" description="Helical" evidence="4">
    <location>
        <begin position="370"/>
        <end position="390"/>
    </location>
</feature>
<keyword evidence="7" id="KW-1185">Reference proteome</keyword>
<name>A0ABV8QIS0_9GAMM</name>
<gene>
    <name evidence="6" type="ORF">ACFOZ5_10700</name>
</gene>
<dbReference type="InterPro" id="IPR010645">
    <property type="entry name" value="MFS_4"/>
</dbReference>
<dbReference type="RefSeq" id="WP_379887078.1">
    <property type="nucleotide sequence ID" value="NZ_JBHSDI010000013.1"/>
</dbReference>
<feature type="transmembrane region" description="Helical" evidence="4">
    <location>
        <begin position="283"/>
        <end position="301"/>
    </location>
</feature>
<dbReference type="Proteomes" id="UP001595798">
    <property type="component" value="Unassembled WGS sequence"/>
</dbReference>
<feature type="transmembrane region" description="Helical" evidence="4">
    <location>
        <begin position="169"/>
        <end position="189"/>
    </location>
</feature>
<feature type="domain" description="Major facilitator superfamily (MFS) profile" evidence="5">
    <location>
        <begin position="9"/>
        <end position="396"/>
    </location>
</feature>
<evidence type="ECO:0000313" key="6">
    <source>
        <dbReference type="EMBL" id="MFC4259496.1"/>
    </source>
</evidence>
<feature type="transmembrane region" description="Helical" evidence="4">
    <location>
        <begin position="9"/>
        <end position="31"/>
    </location>
</feature>
<reference evidence="7" key="1">
    <citation type="journal article" date="2019" name="Int. J. Syst. Evol. Microbiol.">
        <title>The Global Catalogue of Microorganisms (GCM) 10K type strain sequencing project: providing services to taxonomists for standard genome sequencing and annotation.</title>
        <authorList>
            <consortium name="The Broad Institute Genomics Platform"/>
            <consortium name="The Broad Institute Genome Sequencing Center for Infectious Disease"/>
            <person name="Wu L."/>
            <person name="Ma J."/>
        </authorList>
    </citation>
    <scope>NUCLEOTIDE SEQUENCE [LARGE SCALE GENOMIC DNA]</scope>
    <source>
        <strain evidence="7">CECT 7297</strain>
    </source>
</reference>
<dbReference type="Pfam" id="PF07690">
    <property type="entry name" value="MFS_1"/>
    <property type="match status" value="1"/>
</dbReference>
<feature type="transmembrane region" description="Helical" evidence="4">
    <location>
        <begin position="51"/>
        <end position="72"/>
    </location>
</feature>
<feature type="transmembrane region" description="Helical" evidence="4">
    <location>
        <begin position="102"/>
        <end position="124"/>
    </location>
</feature>
<keyword evidence="2 4" id="KW-1133">Transmembrane helix</keyword>
<accession>A0ABV8QIS0</accession>
<evidence type="ECO:0000256" key="1">
    <source>
        <dbReference type="ARBA" id="ARBA00022692"/>
    </source>
</evidence>
<dbReference type="EMBL" id="JBHSDI010000013">
    <property type="protein sequence ID" value="MFC4259496.1"/>
    <property type="molecule type" value="Genomic_DNA"/>
</dbReference>
<keyword evidence="1 4" id="KW-0812">Transmembrane</keyword>
<sequence length="404" mass="41959">MTQTSRPPLLLMIAIGMLCTITLVVFARLAYGLVMPGMLEGLGLDYREGANLGTVTALGYLTMLMVAGIFASRYGSKQAIFIGLCFASAGFTGLALSENYWLSMAMMALLGFGTAFGYTPLISLLGSWYPEKRGAVIGFANGGVGLGLFLAGVLVPWLSTTWPDQGWRMVWAVFGAAAVFAGLVVGLFLRNPPQGGGSGGPADPVPAARAGVYRNAHVINVGLIYGIVGLTYIVQTIFMYSFALESGIPSLIAGRLAAAMGLLGLIAGPLWGSISDRLGRSNALVLSMGSCSAAMALPVVSPTLPAFAVHYIIMGLCVSGLFTSVLAASTETVHPRLAPVAVSFVTLFFAVGQLIGPAVAGLIVESAGGFSRAFAITASLMAFGVVLCWYSRKSQQRVVTAVQG</sequence>
<feature type="transmembrane region" description="Helical" evidence="4">
    <location>
        <begin position="136"/>
        <end position="157"/>
    </location>
</feature>
<dbReference type="SUPFAM" id="SSF103473">
    <property type="entry name" value="MFS general substrate transporter"/>
    <property type="match status" value="1"/>
</dbReference>
<dbReference type="InterPro" id="IPR020846">
    <property type="entry name" value="MFS_dom"/>
</dbReference>
<dbReference type="PROSITE" id="PS50850">
    <property type="entry name" value="MFS"/>
    <property type="match status" value="1"/>
</dbReference>
<feature type="transmembrane region" description="Helical" evidence="4">
    <location>
        <begin position="79"/>
        <end position="96"/>
    </location>
</feature>
<dbReference type="PANTHER" id="PTHR23537">
    <property type="match status" value="1"/>
</dbReference>
<organism evidence="6 7">
    <name type="scientific">Marinobacter lacisalsi</name>
    <dbReference type="NCBI Taxonomy" id="475979"/>
    <lineage>
        <taxon>Bacteria</taxon>
        <taxon>Pseudomonadati</taxon>
        <taxon>Pseudomonadota</taxon>
        <taxon>Gammaproteobacteria</taxon>
        <taxon>Pseudomonadales</taxon>
        <taxon>Marinobacteraceae</taxon>
        <taxon>Marinobacter</taxon>
    </lineage>
</organism>
<protein>
    <submittedName>
        <fullName evidence="6">MFS transporter</fullName>
    </submittedName>
</protein>
<evidence type="ECO:0000256" key="3">
    <source>
        <dbReference type="ARBA" id="ARBA00023136"/>
    </source>
</evidence>
<keyword evidence="3 4" id="KW-0472">Membrane</keyword>
<feature type="transmembrane region" description="Helical" evidence="4">
    <location>
        <begin position="252"/>
        <end position="271"/>
    </location>
</feature>
<dbReference type="Gene3D" id="1.20.1250.20">
    <property type="entry name" value="MFS general substrate transporter like domains"/>
    <property type="match status" value="2"/>
</dbReference>
<feature type="transmembrane region" description="Helical" evidence="4">
    <location>
        <begin position="218"/>
        <end position="240"/>
    </location>
</feature>
<evidence type="ECO:0000256" key="4">
    <source>
        <dbReference type="SAM" id="Phobius"/>
    </source>
</evidence>
<evidence type="ECO:0000259" key="5">
    <source>
        <dbReference type="PROSITE" id="PS50850"/>
    </source>
</evidence>
<dbReference type="PANTHER" id="PTHR23537:SF1">
    <property type="entry name" value="SUGAR TRANSPORTER"/>
    <property type="match status" value="1"/>
</dbReference>
<evidence type="ECO:0000313" key="7">
    <source>
        <dbReference type="Proteomes" id="UP001595798"/>
    </source>
</evidence>
<dbReference type="InterPro" id="IPR036259">
    <property type="entry name" value="MFS_trans_sf"/>
</dbReference>
<comment type="caution">
    <text evidence="6">The sequence shown here is derived from an EMBL/GenBank/DDBJ whole genome shotgun (WGS) entry which is preliminary data.</text>
</comment>
<dbReference type="InterPro" id="IPR011701">
    <property type="entry name" value="MFS"/>
</dbReference>